<evidence type="ECO:0000313" key="7">
    <source>
        <dbReference type="EMBL" id="BAX82121.1"/>
    </source>
</evidence>
<dbReference type="AlphaFoldDB" id="A0A1Y1CSB2"/>
<dbReference type="Gene3D" id="3.40.50.300">
    <property type="entry name" value="P-loop containing nucleotide triphosphate hydrolases"/>
    <property type="match status" value="1"/>
</dbReference>
<gene>
    <name evidence="7" type="ORF">ALGA_3829</name>
</gene>
<dbReference type="PANTHER" id="PTHR42798:SF2">
    <property type="entry name" value="ABC TRANSPORTER ATP-BINDING PROTEIN MG467-RELATED"/>
    <property type="match status" value="1"/>
</dbReference>
<dbReference type="InterPro" id="IPR027417">
    <property type="entry name" value="P-loop_NTPase"/>
</dbReference>
<keyword evidence="8" id="KW-1185">Reference proteome</keyword>
<comment type="similarity">
    <text evidence="5">Belongs to the ABC transporter superfamily. Macrolide exporter (TC 3.A.1.122) family.</text>
</comment>
<name>A0A1Y1CSB2_9BACT</name>
<protein>
    <recommendedName>
        <fullName evidence="6">ABC transporter domain-containing protein</fullName>
    </recommendedName>
</protein>
<evidence type="ECO:0000313" key="8">
    <source>
        <dbReference type="Proteomes" id="UP000218267"/>
    </source>
</evidence>
<dbReference type="SMART" id="SM00382">
    <property type="entry name" value="AAA"/>
    <property type="match status" value="1"/>
</dbReference>
<evidence type="ECO:0000256" key="4">
    <source>
        <dbReference type="ARBA" id="ARBA00022967"/>
    </source>
</evidence>
<dbReference type="GO" id="GO:0022857">
    <property type="term" value="F:transmembrane transporter activity"/>
    <property type="evidence" value="ECO:0007669"/>
    <property type="project" value="UniProtKB-ARBA"/>
</dbReference>
<dbReference type="RefSeq" id="WP_096432154.1">
    <property type="nucleotide sequence ID" value="NZ_AP018042.1"/>
</dbReference>
<organism evidence="7 8">
    <name type="scientific">Labilibaculum antarcticum</name>
    <dbReference type="NCBI Taxonomy" id="1717717"/>
    <lineage>
        <taxon>Bacteria</taxon>
        <taxon>Pseudomonadati</taxon>
        <taxon>Bacteroidota</taxon>
        <taxon>Bacteroidia</taxon>
        <taxon>Marinilabiliales</taxon>
        <taxon>Marinifilaceae</taxon>
        <taxon>Labilibaculum</taxon>
    </lineage>
</organism>
<dbReference type="GO" id="GO:0016887">
    <property type="term" value="F:ATP hydrolysis activity"/>
    <property type="evidence" value="ECO:0007669"/>
    <property type="project" value="InterPro"/>
</dbReference>
<feature type="domain" description="ABC transporter" evidence="6">
    <location>
        <begin position="3"/>
        <end position="232"/>
    </location>
</feature>
<keyword evidence="3" id="KW-0067">ATP-binding</keyword>
<dbReference type="SUPFAM" id="SSF52540">
    <property type="entry name" value="P-loop containing nucleoside triphosphate hydrolases"/>
    <property type="match status" value="1"/>
</dbReference>
<keyword evidence="4" id="KW-1278">Translocase</keyword>
<dbReference type="InterPro" id="IPR003593">
    <property type="entry name" value="AAA+_ATPase"/>
</dbReference>
<sequence length="232" mass="25507">MIVELKNITKYYQNAGSAEKRIILDDLSLAIEKGESIAIVGPSGSGKSTLLNVISSLDTANSGSVIFDGEDLSQKNERELANFRNQNLGFVFQSHHLLPQLNLIENVLLPFIPVKDKKQKQDAEKRALELLDFVGLSELIYQRPGQMSGGECQRAAVVRALIHQPNLILADEPTGSLDKKSAEQLGDLLVSINEKQGVSVVIVTHSMDLAKKMKKIYQLEEGSLKQLTIGNE</sequence>
<dbReference type="InterPro" id="IPR017871">
    <property type="entry name" value="ABC_transporter-like_CS"/>
</dbReference>
<dbReference type="PROSITE" id="PS50893">
    <property type="entry name" value="ABC_TRANSPORTER_2"/>
    <property type="match status" value="1"/>
</dbReference>
<dbReference type="GO" id="GO:0005524">
    <property type="term" value="F:ATP binding"/>
    <property type="evidence" value="ECO:0007669"/>
    <property type="project" value="UniProtKB-KW"/>
</dbReference>
<dbReference type="GO" id="GO:0098796">
    <property type="term" value="C:membrane protein complex"/>
    <property type="evidence" value="ECO:0007669"/>
    <property type="project" value="UniProtKB-ARBA"/>
</dbReference>
<keyword evidence="1" id="KW-0813">Transport</keyword>
<evidence type="ECO:0000256" key="5">
    <source>
        <dbReference type="ARBA" id="ARBA00038388"/>
    </source>
</evidence>
<evidence type="ECO:0000259" key="6">
    <source>
        <dbReference type="PROSITE" id="PS50893"/>
    </source>
</evidence>
<dbReference type="FunFam" id="3.40.50.300:FF:000032">
    <property type="entry name" value="Export ABC transporter ATP-binding protein"/>
    <property type="match status" value="1"/>
</dbReference>
<proteinExistence type="inferred from homology"/>
<evidence type="ECO:0000256" key="3">
    <source>
        <dbReference type="ARBA" id="ARBA00022840"/>
    </source>
</evidence>
<dbReference type="CDD" id="cd03255">
    <property type="entry name" value="ABC_MJ0796_LolCDE_FtsE"/>
    <property type="match status" value="1"/>
</dbReference>
<dbReference type="InterPro" id="IPR017911">
    <property type="entry name" value="MacB-like_ATP-bd"/>
</dbReference>
<dbReference type="OrthoDB" id="1114670at2"/>
<dbReference type="KEGG" id="mbas:ALGA_3829"/>
<dbReference type="EMBL" id="AP018042">
    <property type="protein sequence ID" value="BAX82121.1"/>
    <property type="molecule type" value="Genomic_DNA"/>
</dbReference>
<reference evidence="8" key="2">
    <citation type="journal article" date="2020" name="Antonie Van Leeuwenhoek">
        <title>Labilibaculum antarcticum sp. nov., a novel facultative anaerobic, psychrotorelant bacterium isolated from marine sediment of Antarctica.</title>
        <authorList>
            <person name="Watanabe M."/>
            <person name="Kojima H."/>
            <person name="Fukui M."/>
        </authorList>
    </citation>
    <scope>NUCLEOTIDE SEQUENCE [LARGE SCALE GENOMIC DNA]</scope>
    <source>
        <strain evidence="8">SPP2</strain>
    </source>
</reference>
<dbReference type="PROSITE" id="PS00211">
    <property type="entry name" value="ABC_TRANSPORTER_1"/>
    <property type="match status" value="1"/>
</dbReference>
<reference evidence="7 8" key="1">
    <citation type="journal article" date="2018" name="Mar. Genomics">
        <title>Complete genome sequence of Marinifilaceae bacterium strain SPP2, isolated from the Antarctic marine sediment.</title>
        <authorList>
            <person name="Watanabe M."/>
            <person name="Kojima H."/>
            <person name="Fukui M."/>
        </authorList>
    </citation>
    <scope>NUCLEOTIDE SEQUENCE [LARGE SCALE GENOMIC DNA]</scope>
    <source>
        <strain evidence="7 8">SPP2</strain>
    </source>
</reference>
<dbReference type="Pfam" id="PF00005">
    <property type="entry name" value="ABC_tran"/>
    <property type="match status" value="1"/>
</dbReference>
<evidence type="ECO:0000256" key="1">
    <source>
        <dbReference type="ARBA" id="ARBA00022448"/>
    </source>
</evidence>
<accession>A0A1Y1CSB2</accession>
<dbReference type="PANTHER" id="PTHR42798">
    <property type="entry name" value="LIPOPROTEIN-RELEASING SYSTEM ATP-BINDING PROTEIN LOLD"/>
    <property type="match status" value="1"/>
</dbReference>
<dbReference type="InterPro" id="IPR003439">
    <property type="entry name" value="ABC_transporter-like_ATP-bd"/>
</dbReference>
<evidence type="ECO:0000256" key="2">
    <source>
        <dbReference type="ARBA" id="ARBA00022741"/>
    </source>
</evidence>
<keyword evidence="2" id="KW-0547">Nucleotide-binding</keyword>
<dbReference type="Proteomes" id="UP000218267">
    <property type="component" value="Chromosome"/>
</dbReference>